<evidence type="ECO:0000256" key="5">
    <source>
        <dbReference type="ARBA" id="ARBA00022605"/>
    </source>
</evidence>
<proteinExistence type="inferred from homology"/>
<keyword evidence="9" id="KW-0718">Serine biosynthesis</keyword>
<dbReference type="NCBIfam" id="TIGR01488">
    <property type="entry name" value="HAD-SF-IB"/>
    <property type="match status" value="1"/>
</dbReference>
<comment type="pathway">
    <text evidence="2">Amino-acid biosynthesis; L-serine biosynthesis; L-serine from 3-phospho-D-glycerate: step 3/3.</text>
</comment>
<dbReference type="CDD" id="cd07500">
    <property type="entry name" value="HAD_PSP"/>
    <property type="match status" value="1"/>
</dbReference>
<evidence type="ECO:0000256" key="2">
    <source>
        <dbReference type="ARBA" id="ARBA00005135"/>
    </source>
</evidence>
<dbReference type="SFLD" id="SFLDS00003">
    <property type="entry name" value="Haloacid_Dehalogenase"/>
    <property type="match status" value="1"/>
</dbReference>
<dbReference type="GO" id="GO:0005737">
    <property type="term" value="C:cytoplasm"/>
    <property type="evidence" value="ECO:0007669"/>
    <property type="project" value="TreeGrafter"/>
</dbReference>
<dbReference type="HOGENOM" id="CLU_036368_5_1_1"/>
<gene>
    <name evidence="14" type="ORF">GMDG_07881</name>
</gene>
<feature type="compositionally biased region" description="Polar residues" evidence="12">
    <location>
        <begin position="192"/>
        <end position="205"/>
    </location>
</feature>
<dbReference type="PANTHER" id="PTHR43344:SF2">
    <property type="entry name" value="PHOSPHOSERINE PHOSPHATASE"/>
    <property type="match status" value="1"/>
</dbReference>
<evidence type="ECO:0000256" key="7">
    <source>
        <dbReference type="ARBA" id="ARBA00022801"/>
    </source>
</evidence>
<dbReference type="Proteomes" id="UP000011064">
    <property type="component" value="Unassembled WGS sequence"/>
</dbReference>
<evidence type="ECO:0000256" key="9">
    <source>
        <dbReference type="ARBA" id="ARBA00023299"/>
    </source>
</evidence>
<feature type="active site" description="Nucleophile" evidence="11">
    <location>
        <position position="339"/>
    </location>
</feature>
<feature type="compositionally biased region" description="Low complexity" evidence="12">
    <location>
        <begin position="46"/>
        <end position="78"/>
    </location>
</feature>
<dbReference type="STRING" id="658429.L8G2M8"/>
<evidence type="ECO:0000313" key="14">
    <source>
        <dbReference type="EMBL" id="ELR06226.1"/>
    </source>
</evidence>
<feature type="region of interest" description="Disordered" evidence="12">
    <location>
        <begin position="41"/>
        <end position="134"/>
    </location>
</feature>
<dbReference type="UniPathway" id="UPA00135">
    <property type="reaction ID" value="UER00198"/>
</dbReference>
<keyword evidence="15" id="KW-1185">Reference proteome</keyword>
<keyword evidence="7" id="KW-0378">Hydrolase</keyword>
<evidence type="ECO:0000256" key="10">
    <source>
        <dbReference type="ARBA" id="ARBA00031693"/>
    </source>
</evidence>
<dbReference type="SUPFAM" id="SSF56784">
    <property type="entry name" value="HAD-like"/>
    <property type="match status" value="1"/>
</dbReference>
<evidence type="ECO:0000256" key="3">
    <source>
        <dbReference type="ARBA" id="ARBA00009184"/>
    </source>
</evidence>
<reference evidence="15" key="1">
    <citation type="submission" date="2010-09" db="EMBL/GenBank/DDBJ databases">
        <title>The genome sequence of Geomyces destructans 20631-21.</title>
        <authorList>
            <consortium name="The Broad Institute Genome Sequencing Platform"/>
            <person name="Cuomo C.A."/>
            <person name="Blehert D.S."/>
            <person name="Lorch J.M."/>
            <person name="Young S.K."/>
            <person name="Zeng Q."/>
            <person name="Gargeya S."/>
            <person name="Fitzgerald M."/>
            <person name="Haas B."/>
            <person name="Abouelleil A."/>
            <person name="Alvarado L."/>
            <person name="Arachchi H.M."/>
            <person name="Berlin A."/>
            <person name="Brown A."/>
            <person name="Chapman S.B."/>
            <person name="Chen Z."/>
            <person name="Dunbar C."/>
            <person name="Freedman E."/>
            <person name="Gearin G."/>
            <person name="Gellesch M."/>
            <person name="Goldberg J."/>
            <person name="Griggs A."/>
            <person name="Gujja S."/>
            <person name="Heiman D."/>
            <person name="Howarth C."/>
            <person name="Larson L."/>
            <person name="Lui A."/>
            <person name="MacDonald P.J.P."/>
            <person name="Montmayeur A."/>
            <person name="Murphy C."/>
            <person name="Neiman D."/>
            <person name="Pearson M."/>
            <person name="Priest M."/>
            <person name="Roberts A."/>
            <person name="Saif S."/>
            <person name="Shea T."/>
            <person name="Shenoy N."/>
            <person name="Sisk P."/>
            <person name="Stolte C."/>
            <person name="Sykes S."/>
            <person name="Wortman J."/>
            <person name="Nusbaum C."/>
            <person name="Birren B."/>
        </authorList>
    </citation>
    <scope>NUCLEOTIDE SEQUENCE [LARGE SCALE GENOMIC DNA]</scope>
    <source>
        <strain evidence="15">ATCC MYA-4855 / 20631-21</strain>
    </source>
</reference>
<dbReference type="InterPro" id="IPR023214">
    <property type="entry name" value="HAD_sf"/>
</dbReference>
<dbReference type="InterPro" id="IPR036412">
    <property type="entry name" value="HAD-like_sf"/>
</dbReference>
<name>L8G2M8_PSED2</name>
<dbReference type="GO" id="GO:0006564">
    <property type="term" value="P:L-serine biosynthetic process"/>
    <property type="evidence" value="ECO:0007669"/>
    <property type="project" value="UniProtKB-KW"/>
</dbReference>
<dbReference type="PANTHER" id="PTHR43344">
    <property type="entry name" value="PHOSPHOSERINE PHOSPHATASE"/>
    <property type="match status" value="1"/>
</dbReference>
<protein>
    <recommendedName>
        <fullName evidence="4">phosphoserine phosphatase</fullName>
        <ecNumber evidence="4">3.1.3.3</ecNumber>
    </recommendedName>
    <alternativeName>
        <fullName evidence="10">O-phosphoserine phosphohydrolase</fullName>
    </alternativeName>
</protein>
<dbReference type="EMBL" id="GL573437">
    <property type="protein sequence ID" value="ELR06226.1"/>
    <property type="molecule type" value="Genomic_DNA"/>
</dbReference>
<dbReference type="SFLD" id="SFLDF00029">
    <property type="entry name" value="phosphoserine_phosphatase"/>
    <property type="match status" value="1"/>
</dbReference>
<dbReference type="GO" id="GO:0000287">
    <property type="term" value="F:magnesium ion binding"/>
    <property type="evidence" value="ECO:0007669"/>
    <property type="project" value="TreeGrafter"/>
</dbReference>
<evidence type="ECO:0000256" key="8">
    <source>
        <dbReference type="ARBA" id="ARBA00022842"/>
    </source>
</evidence>
<feature type="region of interest" description="Disordered" evidence="12">
    <location>
        <begin position="192"/>
        <end position="229"/>
    </location>
</feature>
<keyword evidence="13" id="KW-0732">Signal</keyword>
<keyword evidence="8" id="KW-0460">Magnesium</keyword>
<evidence type="ECO:0000256" key="1">
    <source>
        <dbReference type="ARBA" id="ARBA00001946"/>
    </source>
</evidence>
<evidence type="ECO:0000256" key="6">
    <source>
        <dbReference type="ARBA" id="ARBA00022723"/>
    </source>
</evidence>
<dbReference type="Gene3D" id="3.40.50.1000">
    <property type="entry name" value="HAD superfamily/HAD-like"/>
    <property type="match status" value="1"/>
</dbReference>
<dbReference type="SFLD" id="SFLDG01137">
    <property type="entry name" value="C1.6.1:_Phosphoserine_Phosphat"/>
    <property type="match status" value="1"/>
</dbReference>
<dbReference type="InterPro" id="IPR050582">
    <property type="entry name" value="HAD-like_SerB"/>
</dbReference>
<organism evidence="14 15">
    <name type="scientific">Pseudogymnoascus destructans (strain ATCC MYA-4855 / 20631-21)</name>
    <name type="common">Bat white-nose syndrome fungus</name>
    <name type="synonym">Geomyces destructans</name>
    <dbReference type="NCBI Taxonomy" id="658429"/>
    <lineage>
        <taxon>Eukaryota</taxon>
        <taxon>Fungi</taxon>
        <taxon>Dikarya</taxon>
        <taxon>Ascomycota</taxon>
        <taxon>Pezizomycotina</taxon>
        <taxon>Leotiomycetes</taxon>
        <taxon>Thelebolales</taxon>
        <taxon>Thelebolaceae</taxon>
        <taxon>Pseudogymnoascus</taxon>
    </lineage>
</organism>
<dbReference type="FunFam" id="3.40.50.1000:FF:000143">
    <property type="entry name" value="Phosphoserine phosphatase serb"/>
    <property type="match status" value="1"/>
</dbReference>
<dbReference type="NCBIfam" id="TIGR00338">
    <property type="entry name" value="serB"/>
    <property type="match status" value="1"/>
</dbReference>
<dbReference type="AlphaFoldDB" id="L8G2M8"/>
<dbReference type="InParanoid" id="L8G2M8"/>
<dbReference type="Pfam" id="PF12710">
    <property type="entry name" value="HAD"/>
    <property type="match status" value="1"/>
</dbReference>
<dbReference type="OrthoDB" id="27226at2759"/>
<keyword evidence="6" id="KW-0479">Metal-binding</keyword>
<feature type="compositionally biased region" description="Pro residues" evidence="12">
    <location>
        <begin position="79"/>
        <end position="98"/>
    </location>
</feature>
<keyword evidence="5" id="KW-0028">Amino-acid biosynthesis</keyword>
<feature type="non-terminal residue" evidence="14">
    <location>
        <position position="1"/>
    </location>
</feature>
<dbReference type="VEuPathDB" id="FungiDB:GMDG_07881"/>
<feature type="chain" id="PRO_5003989431" description="phosphoserine phosphatase" evidence="13">
    <location>
        <begin position="22"/>
        <end position="553"/>
    </location>
</feature>
<evidence type="ECO:0000256" key="11">
    <source>
        <dbReference type="PIRSR" id="PIRSR604469-1"/>
    </source>
</evidence>
<feature type="compositionally biased region" description="Polar residues" evidence="12">
    <location>
        <begin position="99"/>
        <end position="108"/>
    </location>
</feature>
<dbReference type="SFLD" id="SFLDG01136">
    <property type="entry name" value="C1.6:_Phosphoserine_Phosphatas"/>
    <property type="match status" value="1"/>
</dbReference>
<comment type="cofactor">
    <cofactor evidence="1">
        <name>Mg(2+)</name>
        <dbReference type="ChEBI" id="CHEBI:18420"/>
    </cofactor>
</comment>
<accession>L8G2M8</accession>
<evidence type="ECO:0000256" key="12">
    <source>
        <dbReference type="SAM" id="MobiDB-lite"/>
    </source>
</evidence>
<feature type="active site" description="Proton donor" evidence="11">
    <location>
        <position position="341"/>
    </location>
</feature>
<dbReference type="InterPro" id="IPR004469">
    <property type="entry name" value="PSP"/>
</dbReference>
<dbReference type="GO" id="GO:0036424">
    <property type="term" value="F:L-phosphoserine phosphatase activity"/>
    <property type="evidence" value="ECO:0007669"/>
    <property type="project" value="InterPro"/>
</dbReference>
<feature type="signal peptide" evidence="13">
    <location>
        <begin position="1"/>
        <end position="21"/>
    </location>
</feature>
<comment type="similarity">
    <text evidence="3">Belongs to the HAD-like hydrolase superfamily. SerB family.</text>
</comment>
<evidence type="ECO:0000256" key="13">
    <source>
        <dbReference type="SAM" id="SignalP"/>
    </source>
</evidence>
<sequence>TFVGSSWFIFLQHNFYAACQCSPTCRCDKVPHLLCHPKNSIPQTPVPSTSSPSFNTPLLTPSTHRGDNTPPTTTSPISHPQPWPPFPPARPPPGPPPVFSQSNRSPSYLASHAQCRTPAPTNHPGIDSIVDAPAPSPKPYASYTGVPSHGASAPHIVDSGISHGLTHANCQPDLGEDVGRIIATLFYKTTPRSTAVESRSPSPGSETDDDGPKGAPTTSTEASPLEPLPADEVEPLDHLYGYHVSPLCITAFLALLSSLPLPQGHTHITSSHRCLDVLSASHPRVVELTFSPAPDPAYISLTELRRHELIYRFERAWHVDVVLQTDTPLRRHPRLVVFDMDSTLITQEVIDLIAASIGAEEAVSAITARAMNGELDFEASLRERSRLLKGVSAGIFDELKPVLDITPGVVPLLRALKRLGVKTAVLSGGFMPLTGYLAEKLGIDHARANTLTIEDGALTGELTGAIVDAEAKAKHLLALAEVEGVDVSQVVAVGDGANDLKMMAVAGLGVAWRAKSRVQVEAGARLNGESLLDLLFLFGFTREEIGVLCGEKA</sequence>
<evidence type="ECO:0000313" key="15">
    <source>
        <dbReference type="Proteomes" id="UP000011064"/>
    </source>
</evidence>
<evidence type="ECO:0000256" key="4">
    <source>
        <dbReference type="ARBA" id="ARBA00012640"/>
    </source>
</evidence>
<dbReference type="EC" id="3.1.3.3" evidence="4"/>